<gene>
    <name evidence="2" type="ORF">METZ01_LOCUS218236</name>
</gene>
<accession>A0A382FS03</accession>
<name>A0A382FS03_9ZZZZ</name>
<keyword evidence="1" id="KW-0812">Transmembrane</keyword>
<protein>
    <recommendedName>
        <fullName evidence="3">TRAP C4-dicarboxylate transport system permease DctM subunit domain-containing protein</fullName>
    </recommendedName>
</protein>
<feature type="transmembrane region" description="Helical" evidence="1">
    <location>
        <begin position="7"/>
        <end position="25"/>
    </location>
</feature>
<proteinExistence type="predicted"/>
<organism evidence="2">
    <name type="scientific">marine metagenome</name>
    <dbReference type="NCBI Taxonomy" id="408172"/>
    <lineage>
        <taxon>unclassified sequences</taxon>
        <taxon>metagenomes</taxon>
        <taxon>ecological metagenomes</taxon>
    </lineage>
</organism>
<reference evidence="2" key="1">
    <citation type="submission" date="2018-05" db="EMBL/GenBank/DDBJ databases">
        <authorList>
            <person name="Lanie J.A."/>
            <person name="Ng W.-L."/>
            <person name="Kazmierczak K.M."/>
            <person name="Andrzejewski T.M."/>
            <person name="Davidsen T.M."/>
            <person name="Wayne K.J."/>
            <person name="Tettelin H."/>
            <person name="Glass J.I."/>
            <person name="Rusch D."/>
            <person name="Podicherti R."/>
            <person name="Tsui H.-C.T."/>
            <person name="Winkler M.E."/>
        </authorList>
    </citation>
    <scope>NUCLEOTIDE SEQUENCE</scope>
</reference>
<feature type="non-terminal residue" evidence="2">
    <location>
        <position position="1"/>
    </location>
</feature>
<evidence type="ECO:0008006" key="3">
    <source>
        <dbReference type="Google" id="ProtNLM"/>
    </source>
</evidence>
<keyword evidence="1" id="KW-0472">Membrane</keyword>
<keyword evidence="1" id="KW-1133">Transmembrane helix</keyword>
<feature type="transmembrane region" description="Helical" evidence="1">
    <location>
        <begin position="45"/>
        <end position="64"/>
    </location>
</feature>
<sequence length="90" mass="10087">WIDALGTIFFLIPLTIMMLWVTFPAVRASWQIRETSPDPGGLPRYPIKALILISFGLLLLQAFSQLMRHIAVIRSSDSHDGNHDTSEGHS</sequence>
<dbReference type="AlphaFoldDB" id="A0A382FS03"/>
<dbReference type="EMBL" id="UINC01051339">
    <property type="protein sequence ID" value="SVB65382.1"/>
    <property type="molecule type" value="Genomic_DNA"/>
</dbReference>
<evidence type="ECO:0000313" key="2">
    <source>
        <dbReference type="EMBL" id="SVB65382.1"/>
    </source>
</evidence>
<evidence type="ECO:0000256" key="1">
    <source>
        <dbReference type="SAM" id="Phobius"/>
    </source>
</evidence>